<feature type="domain" description="RNA-binding S4" evidence="8">
    <location>
        <begin position="110"/>
        <end position="168"/>
    </location>
</feature>
<dbReference type="Pfam" id="PF01479">
    <property type="entry name" value="S4"/>
    <property type="match status" value="1"/>
</dbReference>
<dbReference type="PANTHER" id="PTHR11831">
    <property type="entry name" value="30S 40S RIBOSOMAL PROTEIN"/>
    <property type="match status" value="1"/>
</dbReference>
<dbReference type="NCBIfam" id="NF003717">
    <property type="entry name" value="PRK05327.1"/>
    <property type="match status" value="1"/>
</dbReference>
<evidence type="ECO:0000256" key="2">
    <source>
        <dbReference type="ARBA" id="ARBA00022730"/>
    </source>
</evidence>
<evidence type="ECO:0000256" key="1">
    <source>
        <dbReference type="ARBA" id="ARBA00007465"/>
    </source>
</evidence>
<comment type="caution">
    <text evidence="10">The sequence shown here is derived from an EMBL/GenBank/DDBJ whole genome shotgun (WGS) entry which is preliminary data.</text>
</comment>
<dbReference type="HAMAP" id="MF_01306_B">
    <property type="entry name" value="Ribosomal_uS4_B"/>
    <property type="match status" value="1"/>
</dbReference>
<comment type="function">
    <text evidence="7">One of the primary rRNA binding proteins, it binds directly to 16S rRNA where it nucleates assembly of the body of the 30S subunit.</text>
</comment>
<keyword evidence="4 7" id="KW-0689">Ribosomal protein</keyword>
<reference evidence="10" key="1">
    <citation type="submission" date="2019-04" db="EMBL/GenBank/DDBJ databases">
        <title>Evolution of Biomass-Degrading Anaerobic Consortia Revealed by Metagenomics.</title>
        <authorList>
            <person name="Peng X."/>
        </authorList>
    </citation>
    <scope>NUCLEOTIDE SEQUENCE</scope>
    <source>
        <strain evidence="10">SIG66</strain>
    </source>
</reference>
<organism evidence="10 11">
    <name type="scientific">Candidatus Avelusimicrobium gallicola</name>
    <dbReference type="NCBI Taxonomy" id="2562704"/>
    <lineage>
        <taxon>Bacteria</taxon>
        <taxon>Pseudomonadati</taxon>
        <taxon>Elusimicrobiota</taxon>
        <taxon>Elusimicrobia</taxon>
        <taxon>Elusimicrobiales</taxon>
        <taxon>Elusimicrobiaceae</taxon>
        <taxon>Candidatus Avelusimicrobium</taxon>
    </lineage>
</organism>
<evidence type="ECO:0000313" key="10">
    <source>
        <dbReference type="EMBL" id="MBE6420791.1"/>
    </source>
</evidence>
<dbReference type="GO" id="GO:0019843">
    <property type="term" value="F:rRNA binding"/>
    <property type="evidence" value="ECO:0007669"/>
    <property type="project" value="UniProtKB-UniRule"/>
</dbReference>
<dbReference type="Gene3D" id="1.10.1050.10">
    <property type="entry name" value="Ribosomal Protein S4 Delta 41, Chain A, domain 1"/>
    <property type="match status" value="1"/>
</dbReference>
<comment type="function">
    <text evidence="7">With S5 and S12 plays an important role in translational accuracy.</text>
</comment>
<dbReference type="PANTHER" id="PTHR11831:SF4">
    <property type="entry name" value="SMALL RIBOSOMAL SUBUNIT PROTEIN US4M"/>
    <property type="match status" value="1"/>
</dbReference>
<dbReference type="SMART" id="SM00363">
    <property type="entry name" value="S4"/>
    <property type="match status" value="1"/>
</dbReference>
<evidence type="ECO:0000313" key="11">
    <source>
        <dbReference type="Proteomes" id="UP000725649"/>
    </source>
</evidence>
<evidence type="ECO:0000259" key="9">
    <source>
        <dbReference type="SMART" id="SM01390"/>
    </source>
</evidence>
<dbReference type="NCBIfam" id="TIGR01017">
    <property type="entry name" value="rpsD_bact"/>
    <property type="match status" value="1"/>
</dbReference>
<dbReference type="InterPro" id="IPR022801">
    <property type="entry name" value="Ribosomal_uS4"/>
</dbReference>
<name>A0A928HFM7_9BACT</name>
<dbReference type="GO" id="GO:0015935">
    <property type="term" value="C:small ribosomal subunit"/>
    <property type="evidence" value="ECO:0007669"/>
    <property type="project" value="InterPro"/>
</dbReference>
<feature type="domain" description="Small ribosomal subunit protein uS4 N-terminal" evidence="9">
    <location>
        <begin position="15"/>
        <end position="109"/>
    </location>
</feature>
<keyword evidence="3 7" id="KW-0694">RNA-binding</keyword>
<proteinExistence type="inferred from homology"/>
<evidence type="ECO:0000256" key="7">
    <source>
        <dbReference type="HAMAP-Rule" id="MF_01306"/>
    </source>
</evidence>
<gene>
    <name evidence="7 10" type="primary">rpsD</name>
    <name evidence="10" type="ORF">E7027_01395</name>
</gene>
<dbReference type="Pfam" id="PF00163">
    <property type="entry name" value="Ribosomal_S4"/>
    <property type="match status" value="1"/>
</dbReference>
<accession>A0A928HFM7</accession>
<dbReference type="SUPFAM" id="SSF55174">
    <property type="entry name" value="Alpha-L RNA-binding motif"/>
    <property type="match status" value="1"/>
</dbReference>
<evidence type="ECO:0000256" key="3">
    <source>
        <dbReference type="ARBA" id="ARBA00022884"/>
    </source>
</evidence>
<protein>
    <recommendedName>
        <fullName evidence="6 7">Small ribosomal subunit protein uS4</fullName>
    </recommendedName>
</protein>
<evidence type="ECO:0000259" key="8">
    <source>
        <dbReference type="SMART" id="SM00363"/>
    </source>
</evidence>
<dbReference type="GO" id="GO:0042274">
    <property type="term" value="P:ribosomal small subunit biogenesis"/>
    <property type="evidence" value="ECO:0007669"/>
    <property type="project" value="TreeGrafter"/>
</dbReference>
<dbReference type="CDD" id="cd00165">
    <property type="entry name" value="S4"/>
    <property type="match status" value="1"/>
</dbReference>
<dbReference type="AlphaFoldDB" id="A0A928HFM7"/>
<comment type="similarity">
    <text evidence="1 7">Belongs to the universal ribosomal protein uS4 family.</text>
</comment>
<dbReference type="InterPro" id="IPR001912">
    <property type="entry name" value="Ribosomal_uS4_N"/>
</dbReference>
<comment type="subunit">
    <text evidence="7">Part of the 30S ribosomal subunit. Contacts protein S5. The interaction surface between S4 and S5 is involved in control of translational fidelity.</text>
</comment>
<keyword evidence="5 7" id="KW-0687">Ribonucleoprotein</keyword>
<dbReference type="GO" id="GO:0006412">
    <property type="term" value="P:translation"/>
    <property type="evidence" value="ECO:0007669"/>
    <property type="project" value="UniProtKB-UniRule"/>
</dbReference>
<keyword evidence="2 7" id="KW-0699">rRNA-binding</keyword>
<dbReference type="FunFam" id="3.10.290.10:FF:000001">
    <property type="entry name" value="30S ribosomal protein S4"/>
    <property type="match status" value="1"/>
</dbReference>
<dbReference type="PROSITE" id="PS50889">
    <property type="entry name" value="S4"/>
    <property type="match status" value="1"/>
</dbReference>
<dbReference type="GO" id="GO:0003735">
    <property type="term" value="F:structural constituent of ribosome"/>
    <property type="evidence" value="ECO:0007669"/>
    <property type="project" value="InterPro"/>
</dbReference>
<dbReference type="Proteomes" id="UP000725649">
    <property type="component" value="Unassembled WGS sequence"/>
</dbReference>
<dbReference type="InterPro" id="IPR002942">
    <property type="entry name" value="S4_RNA-bd"/>
</dbReference>
<evidence type="ECO:0000256" key="4">
    <source>
        <dbReference type="ARBA" id="ARBA00022980"/>
    </source>
</evidence>
<sequence>MQTAQSQESIKFMSRYTGPSCKKCRKLDCKLFLKGTKCYTNCVIDKLAAVTKRGGKVRKAKISEYGIRLQEKQKAKLQSGMSEIPFHNMFAAAARAEGQTGENFLRKLETRLDNIVRRLGFAVSLKTARQIVLHGYVTVNGKSVNVPSYQLRIGDKVTLDKSLAENVQVKQGLTETEKRNQRPSFLEYDAEKLTGKLLRWPDRAEMSYPVNEQLIVEYYSK</sequence>
<dbReference type="Gene3D" id="3.10.290.10">
    <property type="entry name" value="RNA-binding S4 domain"/>
    <property type="match status" value="1"/>
</dbReference>
<dbReference type="InterPro" id="IPR036986">
    <property type="entry name" value="S4_RNA-bd_sf"/>
</dbReference>
<dbReference type="InterPro" id="IPR005709">
    <property type="entry name" value="Ribosomal_uS4_bac-type"/>
</dbReference>
<dbReference type="SMART" id="SM01390">
    <property type="entry name" value="Ribosomal_S4"/>
    <property type="match status" value="1"/>
</dbReference>
<dbReference type="EMBL" id="SUVG01000002">
    <property type="protein sequence ID" value="MBE6420791.1"/>
    <property type="molecule type" value="Genomic_DNA"/>
</dbReference>
<evidence type="ECO:0000256" key="6">
    <source>
        <dbReference type="ARBA" id="ARBA00035254"/>
    </source>
</evidence>
<evidence type="ECO:0000256" key="5">
    <source>
        <dbReference type="ARBA" id="ARBA00023274"/>
    </source>
</evidence>